<gene>
    <name evidence="3" type="ORF">FWK35_00012136</name>
</gene>
<dbReference type="AlphaFoldDB" id="A0A6G0YVW5"/>
<feature type="region of interest" description="Disordered" evidence="1">
    <location>
        <begin position="55"/>
        <end position="94"/>
    </location>
</feature>
<name>A0A6G0YVW5_APHCR</name>
<keyword evidence="2" id="KW-1133">Transmembrane helix</keyword>
<feature type="transmembrane region" description="Helical" evidence="2">
    <location>
        <begin position="7"/>
        <end position="25"/>
    </location>
</feature>
<accession>A0A6G0YVW5</accession>
<protein>
    <submittedName>
        <fullName evidence="3">Uncharacterized protein</fullName>
    </submittedName>
</protein>
<proteinExistence type="predicted"/>
<dbReference type="Proteomes" id="UP000478052">
    <property type="component" value="Unassembled WGS sequence"/>
</dbReference>
<organism evidence="3 4">
    <name type="scientific">Aphis craccivora</name>
    <name type="common">Cowpea aphid</name>
    <dbReference type="NCBI Taxonomy" id="307492"/>
    <lineage>
        <taxon>Eukaryota</taxon>
        <taxon>Metazoa</taxon>
        <taxon>Ecdysozoa</taxon>
        <taxon>Arthropoda</taxon>
        <taxon>Hexapoda</taxon>
        <taxon>Insecta</taxon>
        <taxon>Pterygota</taxon>
        <taxon>Neoptera</taxon>
        <taxon>Paraneoptera</taxon>
        <taxon>Hemiptera</taxon>
        <taxon>Sternorrhyncha</taxon>
        <taxon>Aphidomorpha</taxon>
        <taxon>Aphidoidea</taxon>
        <taxon>Aphididae</taxon>
        <taxon>Aphidini</taxon>
        <taxon>Aphis</taxon>
        <taxon>Aphis</taxon>
    </lineage>
</organism>
<keyword evidence="2" id="KW-0812">Transmembrane</keyword>
<keyword evidence="4" id="KW-1185">Reference proteome</keyword>
<comment type="caution">
    <text evidence="3">The sequence shown here is derived from an EMBL/GenBank/DDBJ whole genome shotgun (WGS) entry which is preliminary data.</text>
</comment>
<feature type="non-terminal residue" evidence="3">
    <location>
        <position position="1"/>
    </location>
</feature>
<evidence type="ECO:0000313" key="3">
    <source>
        <dbReference type="EMBL" id="KAF0762172.1"/>
    </source>
</evidence>
<reference evidence="3 4" key="1">
    <citation type="submission" date="2019-08" db="EMBL/GenBank/DDBJ databases">
        <title>Whole genome of Aphis craccivora.</title>
        <authorList>
            <person name="Voronova N.V."/>
            <person name="Shulinski R.S."/>
            <person name="Bandarenka Y.V."/>
            <person name="Zhorov D.G."/>
            <person name="Warner D."/>
        </authorList>
    </citation>
    <scope>NUCLEOTIDE SEQUENCE [LARGE SCALE GENOMIC DNA]</scope>
    <source>
        <strain evidence="3">180601</strain>
        <tissue evidence="3">Whole Body</tissue>
    </source>
</reference>
<sequence length="94" mass="10654">CARARSYIYTLEAKIITCTCLLFLYFFPRNIARRCTVFILCFCARLMCRDMRSYATPGDNRAGARGRPRAPMPPPSPQYTVAPTTPTTTDPDPR</sequence>
<evidence type="ECO:0000256" key="2">
    <source>
        <dbReference type="SAM" id="Phobius"/>
    </source>
</evidence>
<evidence type="ECO:0000313" key="4">
    <source>
        <dbReference type="Proteomes" id="UP000478052"/>
    </source>
</evidence>
<dbReference type="EMBL" id="VUJU01002203">
    <property type="protein sequence ID" value="KAF0762172.1"/>
    <property type="molecule type" value="Genomic_DNA"/>
</dbReference>
<evidence type="ECO:0000256" key="1">
    <source>
        <dbReference type="SAM" id="MobiDB-lite"/>
    </source>
</evidence>
<keyword evidence="2" id="KW-0472">Membrane</keyword>
<feature type="compositionally biased region" description="Low complexity" evidence="1">
    <location>
        <begin position="83"/>
        <end position="94"/>
    </location>
</feature>